<dbReference type="GO" id="GO:0006950">
    <property type="term" value="P:response to stress"/>
    <property type="evidence" value="ECO:0007669"/>
    <property type="project" value="UniProtKB-ARBA"/>
</dbReference>
<dbReference type="InterPro" id="IPR017937">
    <property type="entry name" value="Thioredoxin_CS"/>
</dbReference>
<dbReference type="GO" id="GO:0045454">
    <property type="term" value="P:cell redox homeostasis"/>
    <property type="evidence" value="ECO:0007669"/>
    <property type="project" value="TreeGrafter"/>
</dbReference>
<evidence type="ECO:0000313" key="8">
    <source>
        <dbReference type="EMBL" id="KAB0266508.1"/>
    </source>
</evidence>
<evidence type="ECO:0000256" key="1">
    <source>
        <dbReference type="ARBA" id="ARBA00008987"/>
    </source>
</evidence>
<evidence type="ECO:0000256" key="4">
    <source>
        <dbReference type="ARBA" id="ARBA00023157"/>
    </source>
</evidence>
<dbReference type="InterPro" id="IPR036249">
    <property type="entry name" value="Thioredoxin-like_sf"/>
</dbReference>
<name>A0A5N3P9T5_9HYPH</name>
<organism evidence="8 9">
    <name type="scientific">Microvirga brassicacearum</name>
    <dbReference type="NCBI Taxonomy" id="2580413"/>
    <lineage>
        <taxon>Bacteria</taxon>
        <taxon>Pseudomonadati</taxon>
        <taxon>Pseudomonadota</taxon>
        <taxon>Alphaproteobacteria</taxon>
        <taxon>Hyphomicrobiales</taxon>
        <taxon>Methylobacteriaceae</taxon>
        <taxon>Microvirga</taxon>
    </lineage>
</organism>
<dbReference type="PANTHER" id="PTHR45663:SF11">
    <property type="entry name" value="GEO12009P1"/>
    <property type="match status" value="1"/>
</dbReference>
<proteinExistence type="inferred from homology"/>
<keyword evidence="2" id="KW-0813">Transport</keyword>
<dbReference type="OrthoDB" id="9790390at2"/>
<evidence type="ECO:0000313" key="9">
    <source>
        <dbReference type="Proteomes" id="UP000325684"/>
    </source>
</evidence>
<dbReference type="EMBL" id="VCMV01000021">
    <property type="protein sequence ID" value="KAB0266508.1"/>
    <property type="molecule type" value="Genomic_DNA"/>
</dbReference>
<dbReference type="Pfam" id="PF14561">
    <property type="entry name" value="TPR_20"/>
    <property type="match status" value="1"/>
</dbReference>
<keyword evidence="4" id="KW-1015">Disulfide bond</keyword>
<keyword evidence="5" id="KW-0676">Redox-active center</keyword>
<dbReference type="Gene3D" id="1.25.40.10">
    <property type="entry name" value="Tetratricopeptide repeat domain"/>
    <property type="match status" value="2"/>
</dbReference>
<dbReference type="GO" id="GO:0005829">
    <property type="term" value="C:cytosol"/>
    <property type="evidence" value="ECO:0007669"/>
    <property type="project" value="TreeGrafter"/>
</dbReference>
<dbReference type="NCBIfam" id="TIGR01068">
    <property type="entry name" value="thioredoxin"/>
    <property type="match status" value="1"/>
</dbReference>
<dbReference type="Pfam" id="PF14559">
    <property type="entry name" value="TPR_19"/>
    <property type="match status" value="1"/>
</dbReference>
<dbReference type="RefSeq" id="WP_150945528.1">
    <property type="nucleotide sequence ID" value="NZ_VCMV01000021.1"/>
</dbReference>
<evidence type="ECO:0000256" key="2">
    <source>
        <dbReference type="ARBA" id="ARBA00022448"/>
    </source>
</evidence>
<dbReference type="InterPro" id="IPR011990">
    <property type="entry name" value="TPR-like_helical_dom_sf"/>
</dbReference>
<dbReference type="Proteomes" id="UP000325684">
    <property type="component" value="Unassembled WGS sequence"/>
</dbReference>
<dbReference type="FunFam" id="3.40.30.10:FF:000001">
    <property type="entry name" value="Thioredoxin"/>
    <property type="match status" value="1"/>
</dbReference>
<evidence type="ECO:0000256" key="5">
    <source>
        <dbReference type="ARBA" id="ARBA00023284"/>
    </source>
</evidence>
<dbReference type="AlphaFoldDB" id="A0A5N3P9T5"/>
<dbReference type="CDD" id="cd02956">
    <property type="entry name" value="ybbN"/>
    <property type="match status" value="1"/>
</dbReference>
<evidence type="ECO:0000259" key="7">
    <source>
        <dbReference type="PROSITE" id="PS51352"/>
    </source>
</evidence>
<reference evidence="8 9" key="1">
    <citation type="journal article" date="2019" name="Microorganisms">
        <title>Genome Insights into the Novel Species Microvirga brassicacearum, a Rapeseed Endophyte with Biotechnological Potential.</title>
        <authorList>
            <person name="Jimenez-Gomez A."/>
            <person name="Saati-Santamaria Z."/>
            <person name="Igual J.M."/>
            <person name="Rivas R."/>
            <person name="Mateos P.F."/>
            <person name="Garcia-Fraile P."/>
        </authorList>
    </citation>
    <scope>NUCLEOTIDE SEQUENCE [LARGE SCALE GENOMIC DNA]</scope>
    <source>
        <strain evidence="8 9">CDVBN77</strain>
    </source>
</reference>
<evidence type="ECO:0000256" key="3">
    <source>
        <dbReference type="ARBA" id="ARBA00022982"/>
    </source>
</evidence>
<keyword evidence="3" id="KW-0249">Electron transport</keyword>
<dbReference type="GO" id="GO:0015035">
    <property type="term" value="F:protein-disulfide reductase activity"/>
    <property type="evidence" value="ECO:0007669"/>
    <property type="project" value="UniProtKB-UniRule"/>
</dbReference>
<feature type="domain" description="Thioredoxin" evidence="7">
    <location>
        <begin position="6"/>
        <end position="122"/>
    </location>
</feature>
<dbReference type="Pfam" id="PF00085">
    <property type="entry name" value="Thioredoxin"/>
    <property type="match status" value="1"/>
</dbReference>
<comment type="similarity">
    <text evidence="1">Belongs to the thioredoxin family.</text>
</comment>
<evidence type="ECO:0000256" key="6">
    <source>
        <dbReference type="NCBIfam" id="TIGR01068"/>
    </source>
</evidence>
<gene>
    <name evidence="8" type="primary">trxA</name>
    <name evidence="8" type="ORF">FEZ63_14200</name>
</gene>
<dbReference type="PROSITE" id="PS51352">
    <property type="entry name" value="THIOREDOXIN_2"/>
    <property type="match status" value="1"/>
</dbReference>
<dbReference type="SUPFAM" id="SSF48452">
    <property type="entry name" value="TPR-like"/>
    <property type="match status" value="1"/>
</dbReference>
<dbReference type="PRINTS" id="PR00421">
    <property type="entry name" value="THIOREDOXIN"/>
</dbReference>
<dbReference type="Gene3D" id="3.40.30.10">
    <property type="entry name" value="Glutaredoxin"/>
    <property type="match status" value="1"/>
</dbReference>
<comment type="caution">
    <text evidence="8">The sequence shown here is derived from an EMBL/GenBank/DDBJ whole genome shotgun (WGS) entry which is preliminary data.</text>
</comment>
<dbReference type="InterPro" id="IPR013766">
    <property type="entry name" value="Thioredoxin_domain"/>
</dbReference>
<keyword evidence="9" id="KW-1185">Reference proteome</keyword>
<dbReference type="InterPro" id="IPR005746">
    <property type="entry name" value="Thioredoxin"/>
</dbReference>
<dbReference type="PROSITE" id="PS00194">
    <property type="entry name" value="THIOREDOXIN_1"/>
    <property type="match status" value="1"/>
</dbReference>
<sequence>MLNDSPAIGTADSDLIKDTTTKDFRQDVITVSMQQPVLVDFWAPWCGPCKQLTPVLEKAVREAGGKVRLVKMNIDEHPQIAGQLGVQSIPAVFAFQKGQPVDGFMGALPESQIKGFIERLVGPLGPSAADALMAEADSLADQGDAAGAAELYAALLTQDPQHVGALAALAKLHTELGDLEGAKRFLTMVPPAKQNDPAVAGARAAIELAEQAGSLGDLSELQQRITADPLDHQARFDLAIGLNAHGKRNEAIDHLLEIVRRDRNWNDDGARKQLVQFFEAWGPTDDMTLAGRRKLSSTLFS</sequence>
<dbReference type="PANTHER" id="PTHR45663">
    <property type="entry name" value="GEO12009P1"/>
    <property type="match status" value="1"/>
</dbReference>
<accession>A0A5N3P9T5</accession>
<dbReference type="SUPFAM" id="SSF52833">
    <property type="entry name" value="Thioredoxin-like"/>
    <property type="match status" value="1"/>
</dbReference>
<protein>
    <recommendedName>
        <fullName evidence="6">Thioredoxin</fullName>
    </recommendedName>
</protein>